<comment type="caution">
    <text evidence="1">The sequence shown here is derived from an EMBL/GenBank/DDBJ whole genome shotgun (WGS) entry which is preliminary data.</text>
</comment>
<proteinExistence type="predicted"/>
<dbReference type="RefSeq" id="WP_169254859.1">
    <property type="nucleotide sequence ID" value="NZ_WTVN01000004.1"/>
</dbReference>
<sequence>MNQLSGKIGLRRVGAVIGGILAFVLAGHLGSATASDWSETDVQVMNGTRFRDPGNPDDVTKTTVTLQHVSGYAYGRNYFFVDSYWGTKNAPRANDIYGEYYHYLSLGKITGAKFGEGVLKDVSLTAGVNAGASTGGAATRVLLYGVTLDFAVPGFSYFNVDLLAYDDRSQFNGVQTRYRNSYQVTPVWRLPFSIGPTHWSFEGFCDFIGARGQGTVNQTLCQPQLRLDVGQLVSGRRDAFYVGTEYQYWRNKYGIDGLNESFPNIMAVVKF</sequence>
<dbReference type="Proteomes" id="UP000623795">
    <property type="component" value="Unassembled WGS sequence"/>
</dbReference>
<evidence type="ECO:0000313" key="1">
    <source>
        <dbReference type="EMBL" id="NMG42941.1"/>
    </source>
</evidence>
<name>A0ABX1PWP9_9RHOO</name>
<evidence type="ECO:0000313" key="2">
    <source>
        <dbReference type="Proteomes" id="UP000623795"/>
    </source>
</evidence>
<dbReference type="InterPro" id="IPR036777">
    <property type="entry name" value="Channel_Tsx-like_sf"/>
</dbReference>
<keyword evidence="2" id="KW-1185">Reference proteome</keyword>
<reference evidence="1 2" key="1">
    <citation type="submission" date="2019-12" db="EMBL/GenBank/DDBJ databases">
        <title>Comparative genomics gives insights into the taxonomy of the Azoarcus-Aromatoleum group and reveals separate origins of nif in the plant-associated Azoarcus and non-plant-associated Aromatoleum sub-groups.</title>
        <authorList>
            <person name="Lafos M."/>
            <person name="Maluk M."/>
            <person name="Batista M."/>
            <person name="Junghare M."/>
            <person name="Carmona M."/>
            <person name="Faoro H."/>
            <person name="Cruz L.M."/>
            <person name="Battistoni F."/>
            <person name="De Souza E."/>
            <person name="Pedrosa F."/>
            <person name="Chen W.-M."/>
            <person name="Poole P.S."/>
            <person name="Dixon R.A."/>
            <person name="James E.K."/>
        </authorList>
    </citation>
    <scope>NUCLEOTIDE SEQUENCE [LARGE SCALE GENOMIC DNA]</scope>
    <source>
        <strain evidence="1 2">Td21</strain>
    </source>
</reference>
<dbReference type="EMBL" id="WTVN01000004">
    <property type="protein sequence ID" value="NMG42941.1"/>
    <property type="molecule type" value="Genomic_DNA"/>
</dbReference>
<dbReference type="SUPFAM" id="SSF111364">
    <property type="entry name" value="Tsx-like channel"/>
    <property type="match status" value="1"/>
</dbReference>
<accession>A0ABX1PWP9</accession>
<dbReference type="Gene3D" id="2.40.230.20">
    <property type="entry name" value="Nucleoside-specific channel-forming protein, Tsx-like"/>
    <property type="match status" value="1"/>
</dbReference>
<protein>
    <submittedName>
        <fullName evidence="1">DUF5020 family protein</fullName>
    </submittedName>
</protein>
<organism evidence="1 2">
    <name type="scientific">Aromatoleum toluvorans</name>
    <dbReference type="NCBI Taxonomy" id="92002"/>
    <lineage>
        <taxon>Bacteria</taxon>
        <taxon>Pseudomonadati</taxon>
        <taxon>Pseudomonadota</taxon>
        <taxon>Betaproteobacteria</taxon>
        <taxon>Rhodocyclales</taxon>
        <taxon>Rhodocyclaceae</taxon>
        <taxon>Aromatoleum</taxon>
    </lineage>
</organism>
<gene>
    <name evidence="1" type="ORF">GPA22_04235</name>
</gene>